<dbReference type="InterPro" id="IPR002818">
    <property type="entry name" value="DJ-1/PfpI"/>
</dbReference>
<dbReference type="PANTHER" id="PTHR43130:SF3">
    <property type="entry name" value="HTH-TYPE TRANSCRIPTIONAL REGULATOR RV1931C"/>
    <property type="match status" value="1"/>
</dbReference>
<dbReference type="InterPro" id="IPR009057">
    <property type="entry name" value="Homeodomain-like_sf"/>
</dbReference>
<dbReference type="CDD" id="cd03137">
    <property type="entry name" value="GATase1_AraC_1"/>
    <property type="match status" value="1"/>
</dbReference>
<feature type="domain" description="HTH araC/xylS-type" evidence="3">
    <location>
        <begin position="247"/>
        <end position="345"/>
    </location>
</feature>
<accession>A0A6P2L064</accession>
<name>A0A6P2L064_9BURK</name>
<dbReference type="GO" id="GO:0043565">
    <property type="term" value="F:sequence-specific DNA binding"/>
    <property type="evidence" value="ECO:0007669"/>
    <property type="project" value="InterPro"/>
</dbReference>
<dbReference type="EMBL" id="CABVQD010000007">
    <property type="protein sequence ID" value="VWB62884.1"/>
    <property type="molecule type" value="Genomic_DNA"/>
</dbReference>
<dbReference type="RefSeq" id="WP_081894806.1">
    <property type="nucleotide sequence ID" value="NZ_CABVQD010000007.1"/>
</dbReference>
<dbReference type="PANTHER" id="PTHR43130">
    <property type="entry name" value="ARAC-FAMILY TRANSCRIPTIONAL REGULATOR"/>
    <property type="match status" value="1"/>
</dbReference>
<evidence type="ECO:0000256" key="2">
    <source>
        <dbReference type="ARBA" id="ARBA00023163"/>
    </source>
</evidence>
<dbReference type="SUPFAM" id="SSF52317">
    <property type="entry name" value="Class I glutamine amidotransferase-like"/>
    <property type="match status" value="1"/>
</dbReference>
<keyword evidence="2" id="KW-0804">Transcription</keyword>
<dbReference type="SUPFAM" id="SSF46689">
    <property type="entry name" value="Homeodomain-like"/>
    <property type="match status" value="2"/>
</dbReference>
<evidence type="ECO:0000259" key="3">
    <source>
        <dbReference type="PROSITE" id="PS01124"/>
    </source>
</evidence>
<keyword evidence="5" id="KW-1185">Reference proteome</keyword>
<dbReference type="InterPro" id="IPR018060">
    <property type="entry name" value="HTH_AraC"/>
</dbReference>
<reference evidence="4 5" key="1">
    <citation type="submission" date="2019-09" db="EMBL/GenBank/DDBJ databases">
        <authorList>
            <person name="Depoorter E."/>
        </authorList>
    </citation>
    <scope>NUCLEOTIDE SEQUENCE [LARGE SCALE GENOMIC DNA]</scope>
    <source>
        <strain evidence="4">LMG 30113</strain>
    </source>
</reference>
<dbReference type="Pfam" id="PF01965">
    <property type="entry name" value="DJ-1_PfpI"/>
    <property type="match status" value="1"/>
</dbReference>
<dbReference type="GO" id="GO:0003700">
    <property type="term" value="F:DNA-binding transcription factor activity"/>
    <property type="evidence" value="ECO:0007669"/>
    <property type="project" value="InterPro"/>
</dbReference>
<dbReference type="AlphaFoldDB" id="A0A6P2L064"/>
<dbReference type="Gene3D" id="1.10.10.60">
    <property type="entry name" value="Homeodomain-like"/>
    <property type="match status" value="2"/>
</dbReference>
<protein>
    <submittedName>
        <fullName evidence="4">AraC family transcriptional regulator</fullName>
    </submittedName>
</protein>
<sequence>MFPFWQDEHAKVQFPSEDSQRAAGPASTHPVHLVIYPGFKLMEAVGPVSVLSYANRHLAAQGDTRRYRIDLVAPTPGAIPSDTLISLDVSAGLPERDALSTVLIAGALDIESAVARETALVDWVRRRSSAARRFAALCSGSFFLATAGVLSGRRAATHWSVATLLQQRFPSVEVDADAIFIQEDNIWTSAGVTAAIDLTLAFVEQDFGRNLALAVARDLVIYLKRPGGQSQFSDLLNSQMTAAPEIRDVQTWVSSNLGKPLQLEDMAEKAGMSVRNFTRLFKEEVGMPPTHYLVRTRCERAATLLLDSDLPLKTIASRVGFPTEEQMRKVFVRHFSLTPRAYRARFSTTSLKTS</sequence>
<keyword evidence="1" id="KW-0805">Transcription regulation</keyword>
<dbReference type="PROSITE" id="PS01124">
    <property type="entry name" value="HTH_ARAC_FAMILY_2"/>
    <property type="match status" value="1"/>
</dbReference>
<organism evidence="4 5">
    <name type="scientific">Burkholderia paludis</name>
    <dbReference type="NCBI Taxonomy" id="1506587"/>
    <lineage>
        <taxon>Bacteria</taxon>
        <taxon>Pseudomonadati</taxon>
        <taxon>Pseudomonadota</taxon>
        <taxon>Betaproteobacteria</taxon>
        <taxon>Burkholderiales</taxon>
        <taxon>Burkholderiaceae</taxon>
        <taxon>Burkholderia</taxon>
        <taxon>Burkholderia cepacia complex</taxon>
    </lineage>
</organism>
<dbReference type="Proteomes" id="UP000494330">
    <property type="component" value="Unassembled WGS sequence"/>
</dbReference>
<evidence type="ECO:0000313" key="5">
    <source>
        <dbReference type="Proteomes" id="UP000494330"/>
    </source>
</evidence>
<dbReference type="Pfam" id="PF12833">
    <property type="entry name" value="HTH_18"/>
    <property type="match status" value="1"/>
</dbReference>
<proteinExistence type="predicted"/>
<dbReference type="InterPro" id="IPR052158">
    <property type="entry name" value="INH-QAR"/>
</dbReference>
<dbReference type="InterPro" id="IPR029062">
    <property type="entry name" value="Class_I_gatase-like"/>
</dbReference>
<dbReference type="Gene3D" id="3.40.50.880">
    <property type="match status" value="1"/>
</dbReference>
<evidence type="ECO:0000313" key="4">
    <source>
        <dbReference type="EMBL" id="VWB62884.1"/>
    </source>
</evidence>
<dbReference type="SMART" id="SM00342">
    <property type="entry name" value="HTH_ARAC"/>
    <property type="match status" value="1"/>
</dbReference>
<gene>
    <name evidence="4" type="ORF">BPA30113_02796</name>
</gene>
<evidence type="ECO:0000256" key="1">
    <source>
        <dbReference type="ARBA" id="ARBA00023015"/>
    </source>
</evidence>